<dbReference type="Gene3D" id="1.10.10.10">
    <property type="entry name" value="Winged helix-like DNA-binding domain superfamily/Winged helix DNA-binding domain"/>
    <property type="match status" value="1"/>
</dbReference>
<evidence type="ECO:0000313" key="2">
    <source>
        <dbReference type="Proteomes" id="UP000318717"/>
    </source>
</evidence>
<dbReference type="EMBL" id="BJLF01000012">
    <property type="protein sequence ID" value="GEA51738.1"/>
    <property type="molecule type" value="Genomic_DNA"/>
</dbReference>
<sequence>MKKHKSLSRVQLSQITGLTASAVTKISKELVADGFLIEGKRIPTPRGQPVVPLEANPRGGYSIGLAMELNRVQVVLVDFCGQIVTSSSIECDISTPDKVAQKLKSLAFDMLKDNKVPAAKVYGVGLALSGYFDRETGYLYPPEIIKQWRDTDLEKLFLETVGIPAYIDNLANAGAIGEQYAGHWGEYDNVFYLHLGYGVGAANILNGGLYRGNVNNAGEIGAFFPHGQPRPSALDLVNKLKEADIDCHSFSALDEERIINHPVTKQWAKHAASQLRKVIEPVIWLLAPDAIVIGGLIPKKIAQHITDELDVEKIIAIKPNYSKPKILAADNGLLSASLGAATLPFFKAFS</sequence>
<dbReference type="InterPro" id="IPR000600">
    <property type="entry name" value="ROK"/>
</dbReference>
<dbReference type="Pfam" id="PF00480">
    <property type="entry name" value="ROK"/>
    <property type="match status" value="1"/>
</dbReference>
<keyword evidence="1" id="KW-0418">Kinase</keyword>
<dbReference type="InterPro" id="IPR036390">
    <property type="entry name" value="WH_DNA-bd_sf"/>
</dbReference>
<dbReference type="PANTHER" id="PTHR18964">
    <property type="entry name" value="ROK (REPRESSOR, ORF, KINASE) FAMILY"/>
    <property type="match status" value="1"/>
</dbReference>
<dbReference type="AlphaFoldDB" id="A0A4Y3HXJ5"/>
<dbReference type="Proteomes" id="UP000318717">
    <property type="component" value="Unassembled WGS sequence"/>
</dbReference>
<proteinExistence type="predicted"/>
<keyword evidence="1" id="KW-0808">Transferase</keyword>
<dbReference type="SUPFAM" id="SSF46785">
    <property type="entry name" value="Winged helix' DNA-binding domain"/>
    <property type="match status" value="1"/>
</dbReference>
<keyword evidence="2" id="KW-1185">Reference proteome</keyword>
<accession>A0A4Y3HXJ5</accession>
<dbReference type="GO" id="GO:0009384">
    <property type="term" value="F:N-acylmannosamine kinase activity"/>
    <property type="evidence" value="ECO:0007669"/>
    <property type="project" value="TreeGrafter"/>
</dbReference>
<evidence type="ECO:0000313" key="1">
    <source>
        <dbReference type="EMBL" id="GEA51738.1"/>
    </source>
</evidence>
<dbReference type="InterPro" id="IPR036388">
    <property type="entry name" value="WH-like_DNA-bd_sf"/>
</dbReference>
<reference evidence="1 2" key="1">
    <citation type="submission" date="2019-06" db="EMBL/GenBank/DDBJ databases">
        <title>Whole genome shotgun sequence of Vibrio inusitatus NBRC 102082.</title>
        <authorList>
            <person name="Hosoyama A."/>
            <person name="Uohara A."/>
            <person name="Ohji S."/>
            <person name="Ichikawa N."/>
        </authorList>
    </citation>
    <scope>NUCLEOTIDE SEQUENCE [LARGE SCALE GENOMIC DNA]</scope>
    <source>
        <strain evidence="1 2">NBRC 102082</strain>
    </source>
</reference>
<protein>
    <submittedName>
        <fullName evidence="1">Sugar kinase</fullName>
    </submittedName>
</protein>
<name>A0A4Y3HXJ5_9VIBR</name>
<gene>
    <name evidence="1" type="ORF">VIN01S_25420</name>
</gene>
<dbReference type="Gene3D" id="3.30.420.40">
    <property type="match status" value="2"/>
</dbReference>
<dbReference type="GO" id="GO:0019262">
    <property type="term" value="P:N-acetylneuraminate catabolic process"/>
    <property type="evidence" value="ECO:0007669"/>
    <property type="project" value="TreeGrafter"/>
</dbReference>
<comment type="caution">
    <text evidence="1">The sequence shown here is derived from an EMBL/GenBank/DDBJ whole genome shotgun (WGS) entry which is preliminary data.</text>
</comment>
<dbReference type="SUPFAM" id="SSF53067">
    <property type="entry name" value="Actin-like ATPase domain"/>
    <property type="match status" value="1"/>
</dbReference>
<dbReference type="PANTHER" id="PTHR18964:SF169">
    <property type="entry name" value="N-ACETYLMANNOSAMINE KINASE"/>
    <property type="match status" value="1"/>
</dbReference>
<organism evidence="1 2">
    <name type="scientific">Vibrio inusitatus NBRC 102082</name>
    <dbReference type="NCBI Taxonomy" id="1219070"/>
    <lineage>
        <taxon>Bacteria</taxon>
        <taxon>Pseudomonadati</taxon>
        <taxon>Pseudomonadota</taxon>
        <taxon>Gammaproteobacteria</taxon>
        <taxon>Vibrionales</taxon>
        <taxon>Vibrionaceae</taxon>
        <taxon>Vibrio</taxon>
    </lineage>
</organism>
<dbReference type="InterPro" id="IPR043129">
    <property type="entry name" value="ATPase_NBD"/>
</dbReference>